<dbReference type="AlphaFoldDB" id="R0J6F7"/>
<protein>
    <submittedName>
        <fullName evidence="1">Trifunctional enzyme subunit alpha, mitochondrial</fullName>
    </submittedName>
</protein>
<dbReference type="EMBL" id="KB817344">
    <property type="protein sequence ID" value="EOA92730.1"/>
    <property type="molecule type" value="Genomic_DNA"/>
</dbReference>
<accession>R0J6F7</accession>
<dbReference type="Proteomes" id="UP000296049">
    <property type="component" value="Unassembled WGS sequence"/>
</dbReference>
<evidence type="ECO:0000313" key="1">
    <source>
        <dbReference type="EMBL" id="EOA92730.1"/>
    </source>
</evidence>
<organism evidence="1 2">
    <name type="scientific">Anas platyrhynchos</name>
    <name type="common">Mallard</name>
    <name type="synonym">Anas boschas</name>
    <dbReference type="NCBI Taxonomy" id="8839"/>
    <lineage>
        <taxon>Eukaryota</taxon>
        <taxon>Metazoa</taxon>
        <taxon>Chordata</taxon>
        <taxon>Craniata</taxon>
        <taxon>Vertebrata</taxon>
        <taxon>Euteleostomi</taxon>
        <taxon>Archelosauria</taxon>
        <taxon>Archosauria</taxon>
        <taxon>Dinosauria</taxon>
        <taxon>Saurischia</taxon>
        <taxon>Theropoda</taxon>
        <taxon>Coelurosauria</taxon>
        <taxon>Aves</taxon>
        <taxon>Neognathae</taxon>
        <taxon>Galloanserae</taxon>
        <taxon>Anseriformes</taxon>
        <taxon>Anatidae</taxon>
        <taxon>Anatinae</taxon>
        <taxon>Anas</taxon>
    </lineage>
</organism>
<evidence type="ECO:0000313" key="2">
    <source>
        <dbReference type="Proteomes" id="UP000296049"/>
    </source>
</evidence>
<keyword evidence="2" id="KW-1185">Reference proteome</keyword>
<sequence>MAEDSFNICNVSSSGYACRNISTSTALQARTHVNYDIKGDVAVVRFNTPNSKVLLELAGGTAGVVVGRRGHQKCHVQIKDIPNLQPSKL</sequence>
<proteinExistence type="predicted"/>
<reference evidence="2" key="1">
    <citation type="journal article" date="2013" name="Nat. Genet.">
        <title>The duck genome and transcriptome provide insight into an avian influenza virus reservoir species.</title>
        <authorList>
            <person name="Huang Y."/>
            <person name="Li Y."/>
            <person name="Burt D.W."/>
            <person name="Chen H."/>
            <person name="Zhang Y."/>
            <person name="Qian W."/>
            <person name="Kim H."/>
            <person name="Gan S."/>
            <person name="Zhao Y."/>
            <person name="Li J."/>
            <person name="Yi K."/>
            <person name="Feng H."/>
            <person name="Zhu P."/>
            <person name="Li B."/>
            <person name="Liu Q."/>
            <person name="Fairley S."/>
            <person name="Magor K.E."/>
            <person name="Du Z."/>
            <person name="Hu X."/>
            <person name="Goodman L."/>
            <person name="Tafer H."/>
            <person name="Vignal A."/>
            <person name="Lee T."/>
            <person name="Kim K.W."/>
            <person name="Sheng Z."/>
            <person name="An Y."/>
            <person name="Searle S."/>
            <person name="Herrero J."/>
            <person name="Groenen M.A."/>
            <person name="Crooijmans R.P."/>
            <person name="Faraut T."/>
            <person name="Cai Q."/>
            <person name="Webster R.G."/>
            <person name="Aldridge J.R."/>
            <person name="Warren W.C."/>
            <person name="Bartschat S."/>
            <person name="Kehr S."/>
            <person name="Marz M."/>
            <person name="Stadler P.F."/>
            <person name="Smith J."/>
            <person name="Kraus R.H."/>
            <person name="Zhao Y."/>
            <person name="Ren L."/>
            <person name="Fei J."/>
            <person name="Morisson M."/>
            <person name="Kaiser P."/>
            <person name="Griffin D.K."/>
            <person name="Rao M."/>
            <person name="Pitel F."/>
            <person name="Wang J."/>
            <person name="Li N."/>
        </authorList>
    </citation>
    <scope>NUCLEOTIDE SEQUENCE [LARGE SCALE GENOMIC DNA]</scope>
</reference>
<gene>
    <name evidence="1" type="ORF">Anapl_18855</name>
</gene>
<name>R0J6F7_ANAPL</name>